<sequence length="259" mass="28866">MVRLQQGQTSAVIDSGELVSFQVQGHELIHQKGSPGWRNSDTEMFPIIGPTAAAGFSVTTPKGKAPQDQHGLLREMDYTLKEQTERQAIFQKEYLANTSIPNSKYPEKSTLEKVSWPYDFTFSKAFDLTDNGLSVTFTVSGENDMPYMLGYHPAFKLQNANAYIEAGTTRVSLQEVMEAGAKALPILDCDTLVLHDQKSVKIETHGFGAFMLWTEVPNMICIEPISFYPYAVENNELHKGFQELGPSEESFEVKISVLA</sequence>
<comment type="cofactor">
    <cofactor evidence="1">
        <name>Ca(2+)</name>
        <dbReference type="ChEBI" id="CHEBI:29108"/>
    </cofactor>
</comment>
<comment type="caution">
    <text evidence="4">The sequence shown here is derived from an EMBL/GenBank/DDBJ whole genome shotgun (WGS) entry which is preliminary data.</text>
</comment>
<dbReference type="OrthoDB" id="9795355at2"/>
<evidence type="ECO:0000256" key="3">
    <source>
        <dbReference type="ARBA" id="ARBA00022837"/>
    </source>
</evidence>
<reference evidence="4 5" key="1">
    <citation type="submission" date="2017-04" db="EMBL/GenBank/DDBJ databases">
        <title>A new member of the family Flavobacteriaceae isolated from ascidians.</title>
        <authorList>
            <person name="Chen L."/>
        </authorList>
    </citation>
    <scope>NUCLEOTIDE SEQUENCE [LARGE SCALE GENOMIC DNA]</scope>
    <source>
        <strain evidence="4 5">HQA918</strain>
    </source>
</reference>
<gene>
    <name evidence="4" type="ORF">B7P33_09285</name>
</gene>
<dbReference type="GO" id="GO:0030246">
    <property type="term" value="F:carbohydrate binding"/>
    <property type="evidence" value="ECO:0007669"/>
    <property type="project" value="InterPro"/>
</dbReference>
<keyword evidence="5" id="KW-1185">Reference proteome</keyword>
<evidence type="ECO:0000256" key="1">
    <source>
        <dbReference type="ARBA" id="ARBA00001913"/>
    </source>
</evidence>
<dbReference type="GO" id="GO:0016853">
    <property type="term" value="F:isomerase activity"/>
    <property type="evidence" value="ECO:0007669"/>
    <property type="project" value="InterPro"/>
</dbReference>
<evidence type="ECO:0000313" key="5">
    <source>
        <dbReference type="Proteomes" id="UP000219559"/>
    </source>
</evidence>
<dbReference type="RefSeq" id="WP_097440590.1">
    <property type="nucleotide sequence ID" value="NZ_KZ300476.1"/>
</dbReference>
<dbReference type="InterPro" id="IPR014718">
    <property type="entry name" value="GH-type_carb-bd"/>
</dbReference>
<comment type="subunit">
    <text evidence="2">Monomer.</text>
</comment>
<dbReference type="EMBL" id="NBWU01000003">
    <property type="protein sequence ID" value="PCE64469.1"/>
    <property type="molecule type" value="Genomic_DNA"/>
</dbReference>
<accession>A0A2A4G675</accession>
<proteinExistence type="predicted"/>
<evidence type="ECO:0000313" key="4">
    <source>
        <dbReference type="EMBL" id="PCE64469.1"/>
    </source>
</evidence>
<evidence type="ECO:0000256" key="2">
    <source>
        <dbReference type="ARBA" id="ARBA00011245"/>
    </source>
</evidence>
<dbReference type="AlphaFoldDB" id="A0A2A4G675"/>
<dbReference type="InterPro" id="IPR008183">
    <property type="entry name" value="Aldose_1/G6P_1-epimerase"/>
</dbReference>
<keyword evidence="3" id="KW-0106">Calcium</keyword>
<name>A0A2A4G675_9FLAO</name>
<protein>
    <submittedName>
        <fullName evidence="4">Aldose epimerase</fullName>
    </submittedName>
</protein>
<organism evidence="4 5">
    <name type="scientific">Sediminicola luteus</name>
    <dbReference type="NCBI Taxonomy" id="319238"/>
    <lineage>
        <taxon>Bacteria</taxon>
        <taxon>Pseudomonadati</taxon>
        <taxon>Bacteroidota</taxon>
        <taxon>Flavobacteriia</taxon>
        <taxon>Flavobacteriales</taxon>
        <taxon>Flavobacteriaceae</taxon>
        <taxon>Sediminicola</taxon>
    </lineage>
</organism>
<dbReference type="Proteomes" id="UP000219559">
    <property type="component" value="Unassembled WGS sequence"/>
</dbReference>
<dbReference type="CDD" id="cd01081">
    <property type="entry name" value="Aldose_epim"/>
    <property type="match status" value="1"/>
</dbReference>
<dbReference type="SUPFAM" id="SSF74650">
    <property type="entry name" value="Galactose mutarotase-like"/>
    <property type="match status" value="1"/>
</dbReference>
<dbReference type="Pfam" id="PF01263">
    <property type="entry name" value="Aldose_epim"/>
    <property type="match status" value="1"/>
</dbReference>
<dbReference type="GO" id="GO:0005975">
    <property type="term" value="P:carbohydrate metabolic process"/>
    <property type="evidence" value="ECO:0007669"/>
    <property type="project" value="InterPro"/>
</dbReference>
<dbReference type="Gene3D" id="2.70.98.10">
    <property type="match status" value="1"/>
</dbReference>
<dbReference type="InterPro" id="IPR011013">
    <property type="entry name" value="Gal_mutarotase_sf_dom"/>
</dbReference>